<gene>
    <name evidence="1" type="ORF">L211DRAFT_380380</name>
</gene>
<protein>
    <submittedName>
        <fullName evidence="1">Uncharacterized protein</fullName>
    </submittedName>
</protein>
<evidence type="ECO:0000313" key="1">
    <source>
        <dbReference type="EMBL" id="RPB28379.1"/>
    </source>
</evidence>
<sequence>MQPKTCLFLPNQTNFCQLKVSFWHSHLAGEVQCIFRTGIGTIIIRAEADWRNLHGRGWLEGTCTLHTLPSYYEGYGLSYATREADARHRQITGTGTFL</sequence>
<keyword evidence="2" id="KW-1185">Reference proteome</keyword>
<dbReference type="InParanoid" id="A0A3N4M3C7"/>
<organism evidence="1 2">
    <name type="scientific">Terfezia boudieri ATCC MYA-4762</name>
    <dbReference type="NCBI Taxonomy" id="1051890"/>
    <lineage>
        <taxon>Eukaryota</taxon>
        <taxon>Fungi</taxon>
        <taxon>Dikarya</taxon>
        <taxon>Ascomycota</taxon>
        <taxon>Pezizomycotina</taxon>
        <taxon>Pezizomycetes</taxon>
        <taxon>Pezizales</taxon>
        <taxon>Pezizaceae</taxon>
        <taxon>Terfezia</taxon>
    </lineage>
</organism>
<dbReference type="EMBL" id="ML121529">
    <property type="protein sequence ID" value="RPB28379.1"/>
    <property type="molecule type" value="Genomic_DNA"/>
</dbReference>
<dbReference type="Proteomes" id="UP000267821">
    <property type="component" value="Unassembled WGS sequence"/>
</dbReference>
<evidence type="ECO:0000313" key="2">
    <source>
        <dbReference type="Proteomes" id="UP000267821"/>
    </source>
</evidence>
<dbReference type="AlphaFoldDB" id="A0A3N4M3C7"/>
<name>A0A3N4M3C7_9PEZI</name>
<proteinExistence type="predicted"/>
<reference evidence="1 2" key="1">
    <citation type="journal article" date="2018" name="Nat. Ecol. Evol.">
        <title>Pezizomycetes genomes reveal the molecular basis of ectomycorrhizal truffle lifestyle.</title>
        <authorList>
            <person name="Murat C."/>
            <person name="Payen T."/>
            <person name="Noel B."/>
            <person name="Kuo A."/>
            <person name="Morin E."/>
            <person name="Chen J."/>
            <person name="Kohler A."/>
            <person name="Krizsan K."/>
            <person name="Balestrini R."/>
            <person name="Da Silva C."/>
            <person name="Montanini B."/>
            <person name="Hainaut M."/>
            <person name="Levati E."/>
            <person name="Barry K.W."/>
            <person name="Belfiori B."/>
            <person name="Cichocki N."/>
            <person name="Clum A."/>
            <person name="Dockter R.B."/>
            <person name="Fauchery L."/>
            <person name="Guy J."/>
            <person name="Iotti M."/>
            <person name="Le Tacon F."/>
            <person name="Lindquist E.A."/>
            <person name="Lipzen A."/>
            <person name="Malagnac F."/>
            <person name="Mello A."/>
            <person name="Molinier V."/>
            <person name="Miyauchi S."/>
            <person name="Poulain J."/>
            <person name="Riccioni C."/>
            <person name="Rubini A."/>
            <person name="Sitrit Y."/>
            <person name="Splivallo R."/>
            <person name="Traeger S."/>
            <person name="Wang M."/>
            <person name="Zifcakova L."/>
            <person name="Wipf D."/>
            <person name="Zambonelli A."/>
            <person name="Paolocci F."/>
            <person name="Nowrousian M."/>
            <person name="Ottonello S."/>
            <person name="Baldrian P."/>
            <person name="Spatafora J.W."/>
            <person name="Henrissat B."/>
            <person name="Nagy L.G."/>
            <person name="Aury J.M."/>
            <person name="Wincker P."/>
            <person name="Grigoriev I.V."/>
            <person name="Bonfante P."/>
            <person name="Martin F.M."/>
        </authorList>
    </citation>
    <scope>NUCLEOTIDE SEQUENCE [LARGE SCALE GENOMIC DNA]</scope>
    <source>
        <strain evidence="1 2">ATCC MYA-4762</strain>
    </source>
</reference>
<accession>A0A3N4M3C7</accession>